<evidence type="ECO:0000313" key="12">
    <source>
        <dbReference type="EMBL" id="MPC76810.1"/>
    </source>
</evidence>
<comment type="subcellular location">
    <subcellularLocation>
        <location evidence="2">Peroxisome</location>
    </subcellularLocation>
</comment>
<evidence type="ECO:0000313" key="13">
    <source>
        <dbReference type="Proteomes" id="UP000324222"/>
    </source>
</evidence>
<dbReference type="PANTHER" id="PTHR42874">
    <property type="entry name" value="URICASE"/>
    <property type="match status" value="1"/>
</dbReference>
<evidence type="ECO:0000256" key="5">
    <source>
        <dbReference type="ARBA" id="ARBA00012598"/>
    </source>
</evidence>
<comment type="caution">
    <text evidence="12">The sequence shown here is derived from an EMBL/GenBank/DDBJ whole genome shotgun (WGS) entry which is preliminary data.</text>
</comment>
<comment type="pathway">
    <text evidence="3">Purine metabolism; urate degradation; (S)-allantoin from urate: step 1/3.</text>
</comment>
<protein>
    <recommendedName>
        <fullName evidence="6">Uricase</fullName>
        <ecNumber evidence="5">1.7.3.3</ecNumber>
    </recommendedName>
    <alternativeName>
        <fullName evidence="10">Urate oxidase</fullName>
    </alternativeName>
</protein>
<sequence length="81" mass="9032">MEEGLEWLARGYGKGNVKLLHVRRDGPVHSIKEFEVSTQLTLESDKDYLVGDNSDVVATDSQKNTVYILAKRHGVSENGTE</sequence>
<dbReference type="GO" id="GO:0019628">
    <property type="term" value="P:urate catabolic process"/>
    <property type="evidence" value="ECO:0007669"/>
    <property type="project" value="UniProtKB-UniPathway"/>
</dbReference>
<dbReference type="EC" id="1.7.3.3" evidence="5"/>
<dbReference type="OrthoDB" id="9992118at2759"/>
<keyword evidence="13" id="KW-1185">Reference proteome</keyword>
<evidence type="ECO:0000256" key="4">
    <source>
        <dbReference type="ARBA" id="ARBA00009760"/>
    </source>
</evidence>
<dbReference type="PRINTS" id="PR00093">
    <property type="entry name" value="URICASE"/>
</dbReference>
<dbReference type="GO" id="GO:0005777">
    <property type="term" value="C:peroxisome"/>
    <property type="evidence" value="ECO:0007669"/>
    <property type="project" value="UniProtKB-SubCell"/>
</dbReference>
<proteinExistence type="inferred from homology"/>
<evidence type="ECO:0000256" key="6">
    <source>
        <dbReference type="ARBA" id="ARBA00017098"/>
    </source>
</evidence>
<dbReference type="EMBL" id="VSRR010044279">
    <property type="protein sequence ID" value="MPC76810.1"/>
    <property type="molecule type" value="Genomic_DNA"/>
</dbReference>
<dbReference type="PANTHER" id="PTHR42874:SF1">
    <property type="entry name" value="URICASE"/>
    <property type="match status" value="1"/>
</dbReference>
<keyword evidence="7" id="KW-0659">Purine metabolism</keyword>
<comment type="catalytic activity">
    <reaction evidence="11">
        <text>urate + O2 + H2O = 5-hydroxyisourate + H2O2</text>
        <dbReference type="Rhea" id="RHEA:21368"/>
        <dbReference type="ChEBI" id="CHEBI:15377"/>
        <dbReference type="ChEBI" id="CHEBI:15379"/>
        <dbReference type="ChEBI" id="CHEBI:16240"/>
        <dbReference type="ChEBI" id="CHEBI:17775"/>
        <dbReference type="ChEBI" id="CHEBI:18072"/>
        <dbReference type="EC" id="1.7.3.3"/>
    </reaction>
</comment>
<reference evidence="12 13" key="1">
    <citation type="submission" date="2019-05" db="EMBL/GenBank/DDBJ databases">
        <title>Another draft genome of Portunus trituberculatus and its Hox gene families provides insights of decapod evolution.</title>
        <authorList>
            <person name="Jeong J.-H."/>
            <person name="Song I."/>
            <person name="Kim S."/>
            <person name="Choi T."/>
            <person name="Kim D."/>
            <person name="Ryu S."/>
            <person name="Kim W."/>
        </authorList>
    </citation>
    <scope>NUCLEOTIDE SEQUENCE [LARGE SCALE GENOMIC DNA]</scope>
    <source>
        <tissue evidence="12">Muscle</tissue>
    </source>
</reference>
<dbReference type="Gene3D" id="3.10.270.10">
    <property type="entry name" value="Urate Oxidase"/>
    <property type="match status" value="1"/>
</dbReference>
<evidence type="ECO:0000256" key="8">
    <source>
        <dbReference type="ARBA" id="ARBA00023002"/>
    </source>
</evidence>
<comment type="similarity">
    <text evidence="4">Belongs to the uricase family.</text>
</comment>
<dbReference type="InterPro" id="IPR002042">
    <property type="entry name" value="Uricase"/>
</dbReference>
<keyword evidence="9" id="KW-0576">Peroxisome</keyword>
<dbReference type="UniPathway" id="UPA00394">
    <property type="reaction ID" value="UER00650"/>
</dbReference>
<evidence type="ECO:0000256" key="2">
    <source>
        <dbReference type="ARBA" id="ARBA00004275"/>
    </source>
</evidence>
<dbReference type="GO" id="GO:0006145">
    <property type="term" value="P:purine nucleobase catabolic process"/>
    <property type="evidence" value="ECO:0007669"/>
    <property type="project" value="TreeGrafter"/>
</dbReference>
<gene>
    <name evidence="12" type="primary">Uro_1</name>
    <name evidence="12" type="ORF">E2C01_071242</name>
</gene>
<dbReference type="AlphaFoldDB" id="A0A5B7HWG8"/>
<dbReference type="SUPFAM" id="SSF55620">
    <property type="entry name" value="Tetrahydrobiopterin biosynthesis enzymes-like"/>
    <property type="match status" value="1"/>
</dbReference>
<evidence type="ECO:0000256" key="3">
    <source>
        <dbReference type="ARBA" id="ARBA00004831"/>
    </source>
</evidence>
<organism evidence="12 13">
    <name type="scientific">Portunus trituberculatus</name>
    <name type="common">Swimming crab</name>
    <name type="synonym">Neptunus trituberculatus</name>
    <dbReference type="NCBI Taxonomy" id="210409"/>
    <lineage>
        <taxon>Eukaryota</taxon>
        <taxon>Metazoa</taxon>
        <taxon>Ecdysozoa</taxon>
        <taxon>Arthropoda</taxon>
        <taxon>Crustacea</taxon>
        <taxon>Multicrustacea</taxon>
        <taxon>Malacostraca</taxon>
        <taxon>Eumalacostraca</taxon>
        <taxon>Eucarida</taxon>
        <taxon>Decapoda</taxon>
        <taxon>Pleocyemata</taxon>
        <taxon>Brachyura</taxon>
        <taxon>Eubrachyura</taxon>
        <taxon>Portunoidea</taxon>
        <taxon>Portunidae</taxon>
        <taxon>Portuninae</taxon>
        <taxon>Portunus</taxon>
    </lineage>
</organism>
<keyword evidence="8" id="KW-0560">Oxidoreductase</keyword>
<dbReference type="Pfam" id="PF01014">
    <property type="entry name" value="Uricase"/>
    <property type="match status" value="1"/>
</dbReference>
<dbReference type="Proteomes" id="UP000324222">
    <property type="component" value="Unassembled WGS sequence"/>
</dbReference>
<evidence type="ECO:0000256" key="9">
    <source>
        <dbReference type="ARBA" id="ARBA00023140"/>
    </source>
</evidence>
<comment type="function">
    <text evidence="1">Catalyzes the oxidation of uric acid to 5-hydroxyisourate, which is further processed to form (S)-allantoin.</text>
</comment>
<evidence type="ECO:0000256" key="7">
    <source>
        <dbReference type="ARBA" id="ARBA00022631"/>
    </source>
</evidence>
<dbReference type="GO" id="GO:0004846">
    <property type="term" value="F:urate oxidase activity"/>
    <property type="evidence" value="ECO:0007669"/>
    <property type="project" value="UniProtKB-EC"/>
</dbReference>
<evidence type="ECO:0000256" key="11">
    <source>
        <dbReference type="ARBA" id="ARBA00048818"/>
    </source>
</evidence>
<evidence type="ECO:0000256" key="10">
    <source>
        <dbReference type="ARBA" id="ARBA00031317"/>
    </source>
</evidence>
<evidence type="ECO:0000256" key="1">
    <source>
        <dbReference type="ARBA" id="ARBA00003860"/>
    </source>
</evidence>
<name>A0A5B7HWG8_PORTR</name>
<accession>A0A5B7HWG8</accession>